<evidence type="ECO:0000259" key="2">
    <source>
        <dbReference type="PROSITE" id="PS51083"/>
    </source>
</evidence>
<dbReference type="InterPro" id="IPR007529">
    <property type="entry name" value="Znf_HIT"/>
</dbReference>
<dbReference type="AlphaFoldDB" id="T1IW78"/>
<keyword evidence="1" id="KW-0863">Zinc-finger</keyword>
<dbReference type="CDD" id="cd23024">
    <property type="entry name" value="zf-HIT_ZNHIT2-3"/>
    <property type="match status" value="1"/>
</dbReference>
<dbReference type="SUPFAM" id="SSF144232">
    <property type="entry name" value="HIT/MYND zinc finger-like"/>
    <property type="match status" value="1"/>
</dbReference>
<evidence type="ECO:0000313" key="4">
    <source>
        <dbReference type="Proteomes" id="UP000014500"/>
    </source>
</evidence>
<dbReference type="HOGENOM" id="CLU_039057_0_0_1"/>
<evidence type="ECO:0000313" key="3">
    <source>
        <dbReference type="EnsemblMetazoa" id="SMAR005441-PA"/>
    </source>
</evidence>
<protein>
    <recommendedName>
        <fullName evidence="2">HIT-type domain-containing protein</fullName>
    </recommendedName>
</protein>
<keyword evidence="4" id="KW-1185">Reference proteome</keyword>
<name>T1IW78_STRMM</name>
<reference evidence="3" key="2">
    <citation type="submission" date="2015-02" db="UniProtKB">
        <authorList>
            <consortium name="EnsemblMetazoa"/>
        </authorList>
    </citation>
    <scope>IDENTIFICATION</scope>
</reference>
<organism evidence="3 4">
    <name type="scientific">Strigamia maritima</name>
    <name type="common">European centipede</name>
    <name type="synonym">Geophilus maritimus</name>
    <dbReference type="NCBI Taxonomy" id="126957"/>
    <lineage>
        <taxon>Eukaryota</taxon>
        <taxon>Metazoa</taxon>
        <taxon>Ecdysozoa</taxon>
        <taxon>Arthropoda</taxon>
        <taxon>Myriapoda</taxon>
        <taxon>Chilopoda</taxon>
        <taxon>Pleurostigmophora</taxon>
        <taxon>Geophilomorpha</taxon>
        <taxon>Linotaeniidae</taxon>
        <taxon>Strigamia</taxon>
    </lineage>
</organism>
<sequence length="398" mass="45424">MAIEKTIIWFKIAGIISIRFSYHYRLTCHLGAAIQTIDINMAAHMENPLLTARKLCKFCQKSTGNYTCPKCNIVYCSLACYKHESHVKCTEKFYKNWVQTELKTREVSDEARQKMLQILANEKKEQEEEESETLCPPEGTIDARMAGVDLDDEKAVWERLSAGEKAEFAELIKQEQVEHFLPIWQPWWMTKEDLIMDAEAESQLSHPEILKNIPKINVNASLNVRFNIANVLCAYICTTKYYNGDYHLLSTEAAQTAAKLSRNIEGNENFPDVKSAIYSVVQTATELNFGSLTDARTILSLIGDLIHLINGPKPSTTSNVYISAALSDLHNLFQSGRKSDKNHQLTKETKNILIKSEKKFLFYLHWLQQNNLNITSELEVLRDISILEAETNKIHSNT</sequence>
<dbReference type="PANTHER" id="PTHR15555">
    <property type="entry name" value="ZINC FINGER HIT DOMAIN CONTAINING PROTEIN 2 PROTEIN FON -RELATED"/>
    <property type="match status" value="1"/>
</dbReference>
<dbReference type="PhylomeDB" id="T1IW78"/>
<evidence type="ECO:0000256" key="1">
    <source>
        <dbReference type="PROSITE-ProRule" id="PRU00453"/>
    </source>
</evidence>
<keyword evidence="1" id="KW-0862">Zinc</keyword>
<dbReference type="InterPro" id="IPR039646">
    <property type="entry name" value="ZNHIT2"/>
</dbReference>
<dbReference type="Pfam" id="PF04438">
    <property type="entry name" value="zf-HIT"/>
    <property type="match status" value="1"/>
</dbReference>
<dbReference type="PROSITE" id="PS51083">
    <property type="entry name" value="ZF_HIT"/>
    <property type="match status" value="1"/>
</dbReference>
<keyword evidence="1" id="KW-0479">Metal-binding</keyword>
<dbReference type="OMA" id="LMPDYKP"/>
<reference evidence="4" key="1">
    <citation type="submission" date="2011-05" db="EMBL/GenBank/DDBJ databases">
        <authorList>
            <person name="Richards S.R."/>
            <person name="Qu J."/>
            <person name="Jiang H."/>
            <person name="Jhangiani S.N."/>
            <person name="Agravi P."/>
            <person name="Goodspeed R."/>
            <person name="Gross S."/>
            <person name="Mandapat C."/>
            <person name="Jackson L."/>
            <person name="Mathew T."/>
            <person name="Pu L."/>
            <person name="Thornton R."/>
            <person name="Saada N."/>
            <person name="Wilczek-Boney K.B."/>
            <person name="Lee S."/>
            <person name="Kovar C."/>
            <person name="Wu Y."/>
            <person name="Scherer S.E."/>
            <person name="Worley K.C."/>
            <person name="Muzny D.M."/>
            <person name="Gibbs R."/>
        </authorList>
    </citation>
    <scope>NUCLEOTIDE SEQUENCE</scope>
    <source>
        <strain evidence="4">Brora</strain>
    </source>
</reference>
<feature type="domain" description="HIT-type" evidence="2">
    <location>
        <begin position="56"/>
        <end position="89"/>
    </location>
</feature>
<dbReference type="EnsemblMetazoa" id="SMAR005441-RA">
    <property type="protein sequence ID" value="SMAR005441-PA"/>
    <property type="gene ID" value="SMAR005441"/>
</dbReference>
<proteinExistence type="predicted"/>
<dbReference type="EMBL" id="JH431610">
    <property type="status" value="NOT_ANNOTATED_CDS"/>
    <property type="molecule type" value="Genomic_DNA"/>
</dbReference>
<dbReference type="GO" id="GO:0008270">
    <property type="term" value="F:zinc ion binding"/>
    <property type="evidence" value="ECO:0007669"/>
    <property type="project" value="UniProtKB-UniRule"/>
</dbReference>
<dbReference type="Gene3D" id="3.30.60.190">
    <property type="match status" value="1"/>
</dbReference>
<dbReference type="PANTHER" id="PTHR15555:SF0">
    <property type="entry name" value="ZINC FINGER HIT DOMAIN-CONTAINING PROTEIN 2"/>
    <property type="match status" value="1"/>
</dbReference>
<dbReference type="eggNOG" id="KOG4317">
    <property type="taxonomic scope" value="Eukaryota"/>
</dbReference>
<dbReference type="STRING" id="126957.T1IW78"/>
<accession>T1IW78</accession>
<dbReference type="Proteomes" id="UP000014500">
    <property type="component" value="Unassembled WGS sequence"/>
</dbReference>